<accession>D5MJC0</accession>
<dbReference type="HOGENOM" id="CLU_043663_0_0_0"/>
<dbReference type="PANTHER" id="PTHR46889">
    <property type="entry name" value="TRANSPOSASE INSF FOR INSERTION SEQUENCE IS3B-RELATED"/>
    <property type="match status" value="1"/>
</dbReference>
<dbReference type="Pfam" id="PF00665">
    <property type="entry name" value="rve"/>
    <property type="match status" value="1"/>
</dbReference>
<dbReference type="EMBL" id="FP565575">
    <property type="protein sequence ID" value="CBE68068.1"/>
    <property type="molecule type" value="Genomic_DNA"/>
</dbReference>
<dbReference type="SUPFAM" id="SSF53098">
    <property type="entry name" value="Ribonuclease H-like"/>
    <property type="match status" value="1"/>
</dbReference>
<dbReference type="EMBL" id="FP565575">
    <property type="protein sequence ID" value="CBE67485.1"/>
    <property type="molecule type" value="Genomic_DNA"/>
</dbReference>
<evidence type="ECO:0000313" key="4">
    <source>
        <dbReference type="EMBL" id="CBE68068.1"/>
    </source>
</evidence>
<evidence type="ECO:0000313" key="3">
    <source>
        <dbReference type="EMBL" id="CBE67791.1"/>
    </source>
</evidence>
<gene>
    <name evidence="2" type="ORF">DAMO_0401</name>
    <name evidence="3" type="ORF">DAMO_0722</name>
    <name evidence="4" type="ORF">DAMO_1007</name>
</gene>
<evidence type="ECO:0000259" key="1">
    <source>
        <dbReference type="PROSITE" id="PS50994"/>
    </source>
</evidence>
<dbReference type="AlphaFoldDB" id="D5MJC0"/>
<dbReference type="PANTHER" id="PTHR46889:SF5">
    <property type="entry name" value="INTEGRASE PROTEIN"/>
    <property type="match status" value="1"/>
</dbReference>
<dbReference type="InterPro" id="IPR001584">
    <property type="entry name" value="Integrase_cat-core"/>
</dbReference>
<dbReference type="KEGG" id="mox:DAMO_0722"/>
<dbReference type="InterPro" id="IPR048020">
    <property type="entry name" value="Transpos_IS3"/>
</dbReference>
<dbReference type="PROSITE" id="PS50994">
    <property type="entry name" value="INTEGRASE"/>
    <property type="match status" value="1"/>
</dbReference>
<dbReference type="eggNOG" id="COG2801">
    <property type="taxonomic scope" value="Bacteria"/>
</dbReference>
<dbReference type="PATRIC" id="fig|671143.5.peg.343"/>
<dbReference type="KEGG" id="mox:DAMO_0401"/>
<dbReference type="Gene3D" id="3.30.420.10">
    <property type="entry name" value="Ribonuclease H-like superfamily/Ribonuclease H"/>
    <property type="match status" value="1"/>
</dbReference>
<feature type="domain" description="Integrase catalytic" evidence="1">
    <location>
        <begin position="121"/>
        <end position="285"/>
    </location>
</feature>
<dbReference type="GO" id="GO:0003676">
    <property type="term" value="F:nucleic acid binding"/>
    <property type="evidence" value="ECO:0007669"/>
    <property type="project" value="InterPro"/>
</dbReference>
<organism evidence="2 5">
    <name type="scientific">Methylomirabilis oxygeniifera</name>
    <dbReference type="NCBI Taxonomy" id="671143"/>
    <lineage>
        <taxon>Bacteria</taxon>
        <taxon>Candidatus Methylomirabilota</taxon>
        <taxon>Candidatus Methylomirabilia</taxon>
        <taxon>Candidatus Methylomirabilales</taxon>
        <taxon>Candidatus Methylomirabilaceae</taxon>
        <taxon>Candidatus Methylomirabilis</taxon>
    </lineage>
</organism>
<sequence length="334" mass="37844">MGAAQTLASEVGIKPACDAFGTSRAGFYRAQTRTHAPMVEPTRRPSPPRALSADERQGVLDLLHADRFADQAPHEVYATLLDEGDYRCSIRTMYRLLNDHTEVKERRNQLRHPVYQKPELLATAPNQVWSWDITKLLSPVTWSYFYLYVILDIFSRYVVGWMVALAESAALAERLIRETCAKQGIDKGQLTIHADRGSSMTSKPVAFLLADLGVTKTHSRPHTSDDNPYSESQFKTLKYRPDFPERFGCIEDARGFCQDFFTWYNTAHRHTGIGLLTPEVLHYGLADEVRAARAAILQAAYETHPERFVRKVPVPPALPEAAWINKPKPMDTER</sequence>
<dbReference type="InterPro" id="IPR050900">
    <property type="entry name" value="Transposase_IS3/IS150/IS904"/>
</dbReference>
<evidence type="ECO:0000313" key="5">
    <source>
        <dbReference type="Proteomes" id="UP000006898"/>
    </source>
</evidence>
<dbReference type="EMBL" id="FP565575">
    <property type="protein sequence ID" value="CBE67791.1"/>
    <property type="molecule type" value="Genomic_DNA"/>
</dbReference>
<dbReference type="Proteomes" id="UP000006898">
    <property type="component" value="Chromosome"/>
</dbReference>
<reference evidence="2" key="1">
    <citation type="submission" date="2009-09" db="EMBL/GenBank/DDBJ databases">
        <authorList>
            <person name="Genoscope - CEA"/>
        </authorList>
    </citation>
    <scope>NUCLEOTIDE SEQUENCE</scope>
</reference>
<evidence type="ECO:0000313" key="2">
    <source>
        <dbReference type="EMBL" id="CBE67485.1"/>
    </source>
</evidence>
<dbReference type="InterPro" id="IPR036397">
    <property type="entry name" value="RNaseH_sf"/>
</dbReference>
<dbReference type="InterPro" id="IPR012337">
    <property type="entry name" value="RNaseH-like_sf"/>
</dbReference>
<proteinExistence type="predicted"/>
<dbReference type="KEGG" id="mox:DAMO_1007"/>
<reference evidence="2 5" key="2">
    <citation type="journal article" date="2010" name="Nature">
        <title>Nitrite-driven anaerobic methane oxidation by oxygenic bacteria.</title>
        <authorList>
            <person name="Ettwig K.F."/>
            <person name="Butler M.K."/>
            <person name="Le Paslier D."/>
            <person name="Pelletier E."/>
            <person name="Mangenot S."/>
            <person name="Kuypers M.M.M."/>
            <person name="Schreiber F."/>
            <person name="Dutilh B.E."/>
            <person name="Zedelius J."/>
            <person name="de Beer D."/>
            <person name="Gloerich J."/>
            <person name="Wessels H.J.C.T."/>
            <person name="van Allen T."/>
            <person name="Luesken F."/>
            <person name="Wu M."/>
            <person name="van de Pas-Schoonen K.T."/>
            <person name="Op den Camp H.J.M."/>
            <person name="Janssen-Megens E.M."/>
            <person name="Francoijs K-J."/>
            <person name="Stunnenberg H."/>
            <person name="Weissenbach J."/>
            <person name="Jetten M.S.M."/>
            <person name="Strous M."/>
        </authorList>
    </citation>
    <scope>NUCLEOTIDE SEQUENCE [LARGE SCALE GENOMIC DNA]</scope>
</reference>
<dbReference type="NCBIfam" id="NF033516">
    <property type="entry name" value="transpos_IS3"/>
    <property type="match status" value="1"/>
</dbReference>
<dbReference type="STRING" id="671143.DAMO_0401"/>
<dbReference type="GO" id="GO:0015074">
    <property type="term" value="P:DNA integration"/>
    <property type="evidence" value="ECO:0007669"/>
    <property type="project" value="InterPro"/>
</dbReference>
<protein>
    <submittedName>
        <fullName evidence="2">Integrase, catalytic region</fullName>
    </submittedName>
</protein>
<name>D5MJC0_METO1</name>